<dbReference type="InterPro" id="IPR012551">
    <property type="entry name" value="DUF1707_SHOCT-like"/>
</dbReference>
<feature type="region of interest" description="Disordered" evidence="2">
    <location>
        <begin position="178"/>
        <end position="210"/>
    </location>
</feature>
<name>A0ABP5HN47_9ACTN</name>
<dbReference type="SMART" id="SM00240">
    <property type="entry name" value="FHA"/>
    <property type="match status" value="1"/>
</dbReference>
<comment type="caution">
    <text evidence="4">The sequence shown here is derived from an EMBL/GenBank/DDBJ whole genome shotgun (WGS) entry which is preliminary data.</text>
</comment>
<evidence type="ECO:0000313" key="5">
    <source>
        <dbReference type="Proteomes" id="UP001500016"/>
    </source>
</evidence>
<evidence type="ECO:0000256" key="2">
    <source>
        <dbReference type="SAM" id="MobiDB-lite"/>
    </source>
</evidence>
<proteinExistence type="predicted"/>
<dbReference type="Gene3D" id="2.60.200.20">
    <property type="match status" value="1"/>
</dbReference>
<feature type="domain" description="FHA" evidence="3">
    <location>
        <begin position="108"/>
        <end position="157"/>
    </location>
</feature>
<keyword evidence="5" id="KW-1185">Reference proteome</keyword>
<evidence type="ECO:0000256" key="1">
    <source>
        <dbReference type="ARBA" id="ARBA00022553"/>
    </source>
</evidence>
<dbReference type="SUPFAM" id="SSF49879">
    <property type="entry name" value="SMAD/FHA domain"/>
    <property type="match status" value="1"/>
</dbReference>
<sequence>MTSLDPGPGPPRLSDADRERALGVLREGAEQGRLSPDTFVRRMEVILQARWQEELHAVLHDLPGRVPRNRWWFTAVGRVSAFPGKVREAWRSQRLPELLLPEPGPYPVLIGRAPGALLRLNDDTVSRAHARLTSVGSGWVLQDLGSRNGTWVNGGRVTGAVPVRVGDQVRFGQVAFRLSSPGQPGQPGPPAGPPAVPPRPQSPPPGPAAG</sequence>
<dbReference type="PROSITE" id="PS50006">
    <property type="entry name" value="FHA_DOMAIN"/>
    <property type="match status" value="1"/>
</dbReference>
<dbReference type="CDD" id="cd00060">
    <property type="entry name" value="FHA"/>
    <property type="match status" value="1"/>
</dbReference>
<dbReference type="Pfam" id="PF00498">
    <property type="entry name" value="FHA"/>
    <property type="match status" value="1"/>
</dbReference>
<evidence type="ECO:0000259" key="3">
    <source>
        <dbReference type="PROSITE" id="PS50006"/>
    </source>
</evidence>
<evidence type="ECO:0000313" key="4">
    <source>
        <dbReference type="EMBL" id="GAA2082812.1"/>
    </source>
</evidence>
<dbReference type="InterPro" id="IPR008984">
    <property type="entry name" value="SMAD_FHA_dom_sf"/>
</dbReference>
<reference evidence="5" key="1">
    <citation type="journal article" date="2019" name="Int. J. Syst. Evol. Microbiol.">
        <title>The Global Catalogue of Microorganisms (GCM) 10K type strain sequencing project: providing services to taxonomists for standard genome sequencing and annotation.</title>
        <authorList>
            <consortium name="The Broad Institute Genomics Platform"/>
            <consortium name="The Broad Institute Genome Sequencing Center for Infectious Disease"/>
            <person name="Wu L."/>
            <person name="Ma J."/>
        </authorList>
    </citation>
    <scope>NUCLEOTIDE SEQUENCE [LARGE SCALE GENOMIC DNA]</scope>
    <source>
        <strain evidence="5">JCM 15478</strain>
    </source>
</reference>
<organism evidence="4 5">
    <name type="scientific">Streptomyces albiaxialis</name>
    <dbReference type="NCBI Taxonomy" id="329523"/>
    <lineage>
        <taxon>Bacteria</taxon>
        <taxon>Bacillati</taxon>
        <taxon>Actinomycetota</taxon>
        <taxon>Actinomycetes</taxon>
        <taxon>Kitasatosporales</taxon>
        <taxon>Streptomycetaceae</taxon>
        <taxon>Streptomyces</taxon>
    </lineage>
</organism>
<dbReference type="Proteomes" id="UP001500016">
    <property type="component" value="Unassembled WGS sequence"/>
</dbReference>
<keyword evidence="1" id="KW-0597">Phosphoprotein</keyword>
<dbReference type="InterPro" id="IPR050923">
    <property type="entry name" value="Cell_Proc_Reg/RNA_Proc"/>
</dbReference>
<gene>
    <name evidence="4" type="ORF">GCM10009801_42840</name>
</gene>
<dbReference type="RefSeq" id="WP_344530553.1">
    <property type="nucleotide sequence ID" value="NZ_BAAAPE010000011.1"/>
</dbReference>
<dbReference type="InterPro" id="IPR000253">
    <property type="entry name" value="FHA_dom"/>
</dbReference>
<protein>
    <submittedName>
        <fullName evidence="4">DUF1707 and FHA domain-containing protein</fullName>
    </submittedName>
</protein>
<dbReference type="EMBL" id="BAAAPE010000011">
    <property type="protein sequence ID" value="GAA2082812.1"/>
    <property type="molecule type" value="Genomic_DNA"/>
</dbReference>
<accession>A0ABP5HN47</accession>
<dbReference type="PANTHER" id="PTHR23308">
    <property type="entry name" value="NUCLEAR INHIBITOR OF PROTEIN PHOSPHATASE-1"/>
    <property type="match status" value="1"/>
</dbReference>
<feature type="compositionally biased region" description="Pro residues" evidence="2">
    <location>
        <begin position="184"/>
        <end position="210"/>
    </location>
</feature>
<dbReference type="Pfam" id="PF08044">
    <property type="entry name" value="DUF1707"/>
    <property type="match status" value="1"/>
</dbReference>